<keyword evidence="1" id="KW-0472">Membrane</keyword>
<accession>A0ABW5P7C3</accession>
<feature type="transmembrane region" description="Helical" evidence="1">
    <location>
        <begin position="12"/>
        <end position="33"/>
    </location>
</feature>
<evidence type="ECO:0000256" key="1">
    <source>
        <dbReference type="SAM" id="Phobius"/>
    </source>
</evidence>
<organism evidence="2 3">
    <name type="scientific">Deinococcus taklimakanensis</name>
    <dbReference type="NCBI Taxonomy" id="536443"/>
    <lineage>
        <taxon>Bacteria</taxon>
        <taxon>Thermotogati</taxon>
        <taxon>Deinococcota</taxon>
        <taxon>Deinococci</taxon>
        <taxon>Deinococcales</taxon>
        <taxon>Deinococcaceae</taxon>
        <taxon>Deinococcus</taxon>
    </lineage>
</organism>
<keyword evidence="3" id="KW-1185">Reference proteome</keyword>
<evidence type="ECO:0000313" key="2">
    <source>
        <dbReference type="EMBL" id="MFD2610348.1"/>
    </source>
</evidence>
<comment type="caution">
    <text evidence="2">The sequence shown here is derived from an EMBL/GenBank/DDBJ whole genome shotgun (WGS) entry which is preliminary data.</text>
</comment>
<proteinExistence type="predicted"/>
<reference evidence="3" key="1">
    <citation type="journal article" date="2019" name="Int. J. Syst. Evol. Microbiol.">
        <title>The Global Catalogue of Microorganisms (GCM) 10K type strain sequencing project: providing services to taxonomists for standard genome sequencing and annotation.</title>
        <authorList>
            <consortium name="The Broad Institute Genomics Platform"/>
            <consortium name="The Broad Institute Genome Sequencing Center for Infectious Disease"/>
            <person name="Wu L."/>
            <person name="Ma J."/>
        </authorList>
    </citation>
    <scope>NUCLEOTIDE SEQUENCE [LARGE SCALE GENOMIC DNA]</scope>
    <source>
        <strain evidence="3">KCTC 33842</strain>
    </source>
</reference>
<name>A0ABW5P7C3_9DEIO</name>
<protein>
    <submittedName>
        <fullName evidence="2">Uncharacterized protein</fullName>
    </submittedName>
</protein>
<feature type="transmembrane region" description="Helical" evidence="1">
    <location>
        <begin position="145"/>
        <end position="165"/>
    </location>
</feature>
<keyword evidence="1" id="KW-0812">Transmembrane</keyword>
<evidence type="ECO:0000313" key="3">
    <source>
        <dbReference type="Proteomes" id="UP001597475"/>
    </source>
</evidence>
<gene>
    <name evidence="2" type="ORF">ACFSR9_13005</name>
</gene>
<keyword evidence="1" id="KW-1133">Transmembrane helix</keyword>
<dbReference type="RefSeq" id="WP_386846460.1">
    <property type="nucleotide sequence ID" value="NZ_JBHUMK010000060.1"/>
</dbReference>
<dbReference type="Proteomes" id="UP001597475">
    <property type="component" value="Unassembled WGS sequence"/>
</dbReference>
<sequence length="185" mass="19911">MTRARLARTFGLTGLWLALVLTVGAWLGLWLTLAPARAALNAADAQLLTLDTGLTEARRTLAPLDPLGRPETLEAVQALAGLARGAQASAVLGAVLPEQTLRDAVTLTRQWETALRMRPPLPALAEAQQTVEDWRGRVQFLRGRLMLTLVAFGSVFTLLGAWFAAGQWALYRLASEVGGGEEEGR</sequence>
<dbReference type="EMBL" id="JBHUMK010000060">
    <property type="protein sequence ID" value="MFD2610348.1"/>
    <property type="molecule type" value="Genomic_DNA"/>
</dbReference>